<sequence length="59" mass="6220">MEGDCPDEDPDEPAVARTSLSRAQTMQLEMTAPFASKPLMDASSRKALGHLGASGRSEA</sequence>
<dbReference type="EMBL" id="KZ149901">
    <property type="protein sequence ID" value="PZC78507.1"/>
    <property type="molecule type" value="Genomic_DNA"/>
</dbReference>
<name>A0A2W1BZ36_HELAM</name>
<evidence type="ECO:0000256" key="1">
    <source>
        <dbReference type="SAM" id="MobiDB-lite"/>
    </source>
</evidence>
<reference evidence="2 3" key="1">
    <citation type="journal article" date="2017" name="BMC Biol.">
        <title>Genomic innovations, transcriptional plasticity and gene loss underlying the evolution and divergence of two highly polyphagous and invasive Helicoverpa pest species.</title>
        <authorList>
            <person name="Pearce S.L."/>
            <person name="Clarke D.F."/>
            <person name="East P.D."/>
            <person name="Elfekih S."/>
            <person name="Gordon K.H."/>
            <person name="Jermiin L.S."/>
            <person name="McGaughran A."/>
            <person name="Oakeshott J.G."/>
            <person name="Papanikolaou A."/>
            <person name="Perera O.P."/>
            <person name="Rane R.V."/>
            <person name="Richards S."/>
            <person name="Tay W.T."/>
            <person name="Walsh T.K."/>
            <person name="Anderson A."/>
            <person name="Anderson C.J."/>
            <person name="Asgari S."/>
            <person name="Board P.G."/>
            <person name="Bretschneider A."/>
            <person name="Campbell P.M."/>
            <person name="Chertemps T."/>
            <person name="Christeller J.T."/>
            <person name="Coppin C.W."/>
            <person name="Downes S.J."/>
            <person name="Duan G."/>
            <person name="Farnsworth C.A."/>
            <person name="Good R.T."/>
            <person name="Han L.B."/>
            <person name="Han Y.C."/>
            <person name="Hatje K."/>
            <person name="Horne I."/>
            <person name="Huang Y.P."/>
            <person name="Hughes D.S."/>
            <person name="Jacquin-Joly E."/>
            <person name="James W."/>
            <person name="Jhangiani S."/>
            <person name="Kollmar M."/>
            <person name="Kuwar S.S."/>
            <person name="Li S."/>
            <person name="Liu N.Y."/>
            <person name="Maibeche M.T."/>
            <person name="Miller J.R."/>
            <person name="Montagne N."/>
            <person name="Perry T."/>
            <person name="Qu J."/>
            <person name="Song S.V."/>
            <person name="Sutton G.G."/>
            <person name="Vogel H."/>
            <person name="Walenz B.P."/>
            <person name="Xu W."/>
            <person name="Zhang H.J."/>
            <person name="Zou Z."/>
            <person name="Batterham P."/>
            <person name="Edwards O.R."/>
            <person name="Feyereisen R."/>
            <person name="Gibbs R.A."/>
            <person name="Heckel D.G."/>
            <person name="McGrath A."/>
            <person name="Robin C."/>
            <person name="Scherer S.E."/>
            <person name="Worley K.C."/>
            <person name="Wu Y.D."/>
        </authorList>
    </citation>
    <scope>NUCLEOTIDE SEQUENCE [LARGE SCALE GENOMIC DNA]</scope>
    <source>
        <strain evidence="2">Harm_GR_Male_#8</strain>
        <tissue evidence="2">Whole organism</tissue>
    </source>
</reference>
<evidence type="ECO:0000313" key="3">
    <source>
        <dbReference type="Proteomes" id="UP000249218"/>
    </source>
</evidence>
<feature type="compositionally biased region" description="Acidic residues" evidence="1">
    <location>
        <begin position="1"/>
        <end position="12"/>
    </location>
</feature>
<protein>
    <submittedName>
        <fullName evidence="2">Uncharacterized protein</fullName>
    </submittedName>
</protein>
<keyword evidence="3" id="KW-1185">Reference proteome</keyword>
<organism evidence="2 3">
    <name type="scientific">Helicoverpa armigera</name>
    <name type="common">Cotton bollworm</name>
    <name type="synonym">Heliothis armigera</name>
    <dbReference type="NCBI Taxonomy" id="29058"/>
    <lineage>
        <taxon>Eukaryota</taxon>
        <taxon>Metazoa</taxon>
        <taxon>Ecdysozoa</taxon>
        <taxon>Arthropoda</taxon>
        <taxon>Hexapoda</taxon>
        <taxon>Insecta</taxon>
        <taxon>Pterygota</taxon>
        <taxon>Neoptera</taxon>
        <taxon>Endopterygota</taxon>
        <taxon>Lepidoptera</taxon>
        <taxon>Glossata</taxon>
        <taxon>Ditrysia</taxon>
        <taxon>Noctuoidea</taxon>
        <taxon>Noctuidae</taxon>
        <taxon>Heliothinae</taxon>
        <taxon>Helicoverpa</taxon>
    </lineage>
</organism>
<gene>
    <name evidence="2" type="primary">HaOG202073</name>
    <name evidence="2" type="ORF">B5X24_HaOG202073</name>
</gene>
<evidence type="ECO:0000313" key="2">
    <source>
        <dbReference type="EMBL" id="PZC78507.1"/>
    </source>
</evidence>
<accession>A0A2W1BZ36</accession>
<dbReference type="Proteomes" id="UP000249218">
    <property type="component" value="Unassembled WGS sequence"/>
</dbReference>
<feature type="region of interest" description="Disordered" evidence="1">
    <location>
        <begin position="1"/>
        <end position="24"/>
    </location>
</feature>
<dbReference type="AlphaFoldDB" id="A0A2W1BZ36"/>
<proteinExistence type="predicted"/>